<protein>
    <recommendedName>
        <fullName evidence="3 7">Beta-lactamase</fullName>
        <ecNumber evidence="3 7">3.5.2.6</ecNumber>
    </recommendedName>
</protein>
<dbReference type="NCBIfam" id="NF000270">
    <property type="entry name" value="bla_class_D_alt"/>
    <property type="match status" value="1"/>
</dbReference>
<dbReference type="InterPro" id="IPR002137">
    <property type="entry name" value="Beta-lactam_class-D_AS"/>
</dbReference>
<dbReference type="Proteomes" id="UP001082899">
    <property type="component" value="Unassembled WGS sequence"/>
</dbReference>
<evidence type="ECO:0000256" key="6">
    <source>
        <dbReference type="ARBA" id="ARBA00023251"/>
    </source>
</evidence>
<keyword evidence="5 7" id="KW-0378">Hydrolase</keyword>
<evidence type="ECO:0000256" key="4">
    <source>
        <dbReference type="ARBA" id="ARBA00022729"/>
    </source>
</evidence>
<evidence type="ECO:0000256" key="3">
    <source>
        <dbReference type="ARBA" id="ARBA00012865"/>
    </source>
</evidence>
<comment type="similarity">
    <text evidence="2 7">Belongs to the class-D beta-lactamase family.</text>
</comment>
<evidence type="ECO:0000256" key="5">
    <source>
        <dbReference type="ARBA" id="ARBA00022801"/>
    </source>
</evidence>
<dbReference type="InterPro" id="IPR001460">
    <property type="entry name" value="PCN-bd_Tpept"/>
</dbReference>
<dbReference type="Pfam" id="PF00905">
    <property type="entry name" value="Transpeptidase"/>
    <property type="match status" value="1"/>
</dbReference>
<comment type="caution">
    <text evidence="10">The sequence shown here is derived from an EMBL/GenBank/DDBJ whole genome shotgun (WGS) entry which is preliminary data.</text>
</comment>
<feature type="signal peptide" evidence="8">
    <location>
        <begin position="1"/>
        <end position="24"/>
    </location>
</feature>
<dbReference type="InterPro" id="IPR012338">
    <property type="entry name" value="Beta-lactam/transpept-like"/>
</dbReference>
<dbReference type="EMBL" id="JAPMXC010000001">
    <property type="protein sequence ID" value="MCY0386280.1"/>
    <property type="molecule type" value="Genomic_DNA"/>
</dbReference>
<evidence type="ECO:0000313" key="10">
    <source>
        <dbReference type="EMBL" id="MCY0386280.1"/>
    </source>
</evidence>
<name>A0ABT3ZIY0_9BURK</name>
<evidence type="ECO:0000256" key="1">
    <source>
        <dbReference type="ARBA" id="ARBA00001526"/>
    </source>
</evidence>
<dbReference type="PROSITE" id="PS00337">
    <property type="entry name" value="BETA_LACTAMASE_D"/>
    <property type="match status" value="1"/>
</dbReference>
<dbReference type="PANTHER" id="PTHR30627:SF6">
    <property type="entry name" value="BETA-LACTAMASE YBXI-RELATED"/>
    <property type="match status" value="1"/>
</dbReference>
<gene>
    <name evidence="10" type="primary">blaOXA</name>
    <name evidence="10" type="ORF">OVY01_03260</name>
</gene>
<evidence type="ECO:0000256" key="2">
    <source>
        <dbReference type="ARBA" id="ARBA00007898"/>
    </source>
</evidence>
<proteinExistence type="inferred from homology"/>
<dbReference type="GO" id="GO:0008800">
    <property type="term" value="F:beta-lactamase activity"/>
    <property type="evidence" value="ECO:0007669"/>
    <property type="project" value="UniProtKB-EC"/>
</dbReference>
<keyword evidence="4 8" id="KW-0732">Signal</keyword>
<evidence type="ECO:0000256" key="7">
    <source>
        <dbReference type="RuleBase" id="RU361140"/>
    </source>
</evidence>
<organism evidence="10 11">
    <name type="scientific">Robbsia betulipollinis</name>
    <dbReference type="NCBI Taxonomy" id="2981849"/>
    <lineage>
        <taxon>Bacteria</taxon>
        <taxon>Pseudomonadati</taxon>
        <taxon>Pseudomonadota</taxon>
        <taxon>Betaproteobacteria</taxon>
        <taxon>Burkholderiales</taxon>
        <taxon>Burkholderiaceae</taxon>
        <taxon>Robbsia</taxon>
    </lineage>
</organism>
<keyword evidence="11" id="KW-1185">Reference proteome</keyword>
<dbReference type="PANTHER" id="PTHR30627">
    <property type="entry name" value="PEPTIDOGLYCAN D,D-TRANSPEPTIDASE"/>
    <property type="match status" value="1"/>
</dbReference>
<dbReference type="SUPFAM" id="SSF56601">
    <property type="entry name" value="beta-lactamase/transpeptidase-like"/>
    <property type="match status" value="1"/>
</dbReference>
<reference evidence="10" key="1">
    <citation type="submission" date="2022-11" db="EMBL/GenBank/DDBJ databases">
        <title>Robbsia betulipollinis sp. nov., isolated from pollen of birch (Betula pendula).</title>
        <authorList>
            <person name="Shi H."/>
            <person name="Ambika Manirajan B."/>
            <person name="Ratering S."/>
            <person name="Geissler-Plaum R."/>
            <person name="Schnell S."/>
        </authorList>
    </citation>
    <scope>NUCLEOTIDE SEQUENCE</scope>
    <source>
        <strain evidence="10">Bb-Pol-6</strain>
    </source>
</reference>
<dbReference type="EC" id="3.5.2.6" evidence="3 7"/>
<evidence type="ECO:0000256" key="8">
    <source>
        <dbReference type="SAM" id="SignalP"/>
    </source>
</evidence>
<dbReference type="InterPro" id="IPR050515">
    <property type="entry name" value="Beta-lactam/transpept"/>
</dbReference>
<evidence type="ECO:0000259" key="9">
    <source>
        <dbReference type="Pfam" id="PF00905"/>
    </source>
</evidence>
<keyword evidence="6 7" id="KW-0046">Antibiotic resistance</keyword>
<evidence type="ECO:0000313" key="11">
    <source>
        <dbReference type="Proteomes" id="UP001082899"/>
    </source>
</evidence>
<dbReference type="Gene3D" id="3.40.710.10">
    <property type="entry name" value="DD-peptidase/beta-lactamase superfamily"/>
    <property type="match status" value="1"/>
</dbReference>
<dbReference type="RefSeq" id="WP_267845617.1">
    <property type="nucleotide sequence ID" value="NZ_JAPMXC010000001.1"/>
</dbReference>
<accession>A0ABT3ZIY0</accession>
<feature type="chain" id="PRO_5045682058" description="Beta-lactamase" evidence="8">
    <location>
        <begin position="25"/>
        <end position="273"/>
    </location>
</feature>
<comment type="catalytic activity">
    <reaction evidence="1 7">
        <text>a beta-lactam + H2O = a substituted beta-amino acid</text>
        <dbReference type="Rhea" id="RHEA:20401"/>
        <dbReference type="ChEBI" id="CHEBI:15377"/>
        <dbReference type="ChEBI" id="CHEBI:35627"/>
        <dbReference type="ChEBI" id="CHEBI:140347"/>
        <dbReference type="EC" id="3.5.2.6"/>
    </reaction>
</comment>
<feature type="domain" description="Penicillin-binding protein transpeptidase" evidence="9">
    <location>
        <begin position="28"/>
        <end position="261"/>
    </location>
</feature>
<sequence length="273" mass="29906">MHNGKRRFVSIFLAGCCITSAASAHTICMVVADAGTGRLLLREGDCTSRFTPASTFKIALSLMGYDAGFLKDEHTPVLPFQAGYPDWGGAAWRQPTDPTRWLAYSVVWYSQQVTRFLGMKRFADYTGAFHYGNADVSGDARHDGLTHAWIDSSLLISPLEQVDFLQNLVNRTLPVSAHAFDMTTRITEVARLPGGWDVHGKTGTGFPRKADGTDDEAHGWGWFVGWASKDDRTLVFARLIQDDASRPGELPAGGRARAAFLSEFATSFAPLGR</sequence>